<dbReference type="GO" id="GO:0003924">
    <property type="term" value="F:GTPase activity"/>
    <property type="evidence" value="ECO:0007669"/>
    <property type="project" value="TreeGrafter"/>
</dbReference>
<dbReference type="PANTHER" id="PTHR45923:SF20">
    <property type="entry name" value="PROTEIN ROOT HAIR DEFECTIVE 3 HOMOLOG 2"/>
    <property type="match status" value="1"/>
</dbReference>
<keyword evidence="6" id="KW-0175">Coiled coil</keyword>
<accession>A0A8X7YLH9</accession>
<name>A0A8X7YLH9_POPTO</name>
<evidence type="ECO:0000256" key="4">
    <source>
        <dbReference type="ARBA" id="ARBA00022824"/>
    </source>
</evidence>
<evidence type="ECO:0000256" key="1">
    <source>
        <dbReference type="ARBA" id="ARBA00022692"/>
    </source>
</evidence>
<reference evidence="12" key="1">
    <citation type="journal article" date="2020" name="bioRxiv">
        <title>Hybrid origin of Populus tomentosa Carr. identified through genome sequencing and phylogenomic analysis.</title>
        <authorList>
            <person name="An X."/>
            <person name="Gao K."/>
            <person name="Chen Z."/>
            <person name="Li J."/>
            <person name="Yang X."/>
            <person name="Yang X."/>
            <person name="Zhou J."/>
            <person name="Guo T."/>
            <person name="Zhao T."/>
            <person name="Huang S."/>
            <person name="Miao D."/>
            <person name="Khan W.U."/>
            <person name="Rao P."/>
            <person name="Ye M."/>
            <person name="Lei B."/>
            <person name="Liao W."/>
            <person name="Wang J."/>
            <person name="Ji L."/>
            <person name="Li Y."/>
            <person name="Guo B."/>
            <person name="Mustafa N.S."/>
            <person name="Li S."/>
            <person name="Yun Q."/>
            <person name="Keller S.R."/>
            <person name="Mao J."/>
            <person name="Zhang R."/>
            <person name="Strauss S.H."/>
        </authorList>
    </citation>
    <scope>NUCLEOTIDE SEQUENCE</scope>
    <source>
        <strain evidence="12">GM15</strain>
        <tissue evidence="12">Leaf</tissue>
    </source>
</reference>
<feature type="domain" description="GB1/RHD3-type G" evidence="11">
    <location>
        <begin position="32"/>
        <end position="245"/>
    </location>
</feature>
<dbReference type="PANTHER" id="PTHR45923">
    <property type="entry name" value="PROTEIN SEY1"/>
    <property type="match status" value="1"/>
</dbReference>
<dbReference type="InterPro" id="IPR030386">
    <property type="entry name" value="G_GB1_RHD3_dom"/>
</dbReference>
<comment type="caution">
    <text evidence="12">The sequence shown here is derived from an EMBL/GenBank/DDBJ whole genome shotgun (WGS) entry which is preliminary data.</text>
</comment>
<evidence type="ECO:0000256" key="5">
    <source>
        <dbReference type="ARBA" id="ARBA00022989"/>
    </source>
</evidence>
<dbReference type="InterPro" id="IPR046758">
    <property type="entry name" value="Sey1/RHD3-like_3HB"/>
</dbReference>
<evidence type="ECO:0000256" key="8">
    <source>
        <dbReference type="ARBA" id="ARBA00023136"/>
    </source>
</evidence>
<dbReference type="GO" id="GO:0005783">
    <property type="term" value="C:endoplasmic reticulum"/>
    <property type="evidence" value="ECO:0007669"/>
    <property type="project" value="TreeGrafter"/>
</dbReference>
<feature type="compositionally biased region" description="Polar residues" evidence="10">
    <location>
        <begin position="601"/>
        <end position="617"/>
    </location>
</feature>
<keyword evidence="4" id="KW-0256">Endoplasmic reticulum</keyword>
<evidence type="ECO:0000313" key="13">
    <source>
        <dbReference type="Proteomes" id="UP000886885"/>
    </source>
</evidence>
<evidence type="ECO:0000259" key="11">
    <source>
        <dbReference type="PROSITE" id="PS51715"/>
    </source>
</evidence>
<dbReference type="EMBL" id="JAAWWB010000029">
    <property type="protein sequence ID" value="KAG6747325.1"/>
    <property type="molecule type" value="Genomic_DNA"/>
</dbReference>
<proteinExistence type="inferred from homology"/>
<dbReference type="PROSITE" id="PS51715">
    <property type="entry name" value="G_GB1_RHD3"/>
    <property type="match status" value="1"/>
</dbReference>
<evidence type="ECO:0000256" key="10">
    <source>
        <dbReference type="SAM" id="MobiDB-lite"/>
    </source>
</evidence>
<keyword evidence="3" id="KW-0378">Hydrolase</keyword>
<dbReference type="AlphaFoldDB" id="A0A8X7YLH9"/>
<comment type="similarity">
    <text evidence="9">Belongs to the TRAFAC class dynamin-like GTPase superfamily. GB1/RHD3 GTPase family.</text>
</comment>
<dbReference type="GO" id="GO:0005525">
    <property type="term" value="F:GTP binding"/>
    <property type="evidence" value="ECO:0007669"/>
    <property type="project" value="UniProtKB-KW"/>
</dbReference>
<dbReference type="InterPro" id="IPR008803">
    <property type="entry name" value="RHD3/Sey1"/>
</dbReference>
<dbReference type="OrthoDB" id="1597724at2759"/>
<evidence type="ECO:0000313" key="12">
    <source>
        <dbReference type="EMBL" id="KAG6747325.1"/>
    </source>
</evidence>
<evidence type="ECO:0000256" key="6">
    <source>
        <dbReference type="ARBA" id="ARBA00023054"/>
    </source>
</evidence>
<dbReference type="Pfam" id="PF05879">
    <property type="entry name" value="RHD3_GTPase"/>
    <property type="match status" value="1"/>
</dbReference>
<keyword evidence="7" id="KW-0342">GTP-binding</keyword>
<dbReference type="GO" id="GO:0016320">
    <property type="term" value="P:endoplasmic reticulum membrane fusion"/>
    <property type="evidence" value="ECO:0007669"/>
    <property type="project" value="TreeGrafter"/>
</dbReference>
<sequence length="753" mass="84617">MEKGMQLIDGNGKFNVEGLQDLMTTTESAQCGLSYSVVAIIGPQSSGKSTLMNHVFGTDFKMLNANKGRGQTTKGIWIAKSSEIEPFTIAMDLEGTDSSARGEDNTAFEKQSTLFALAIADTVLVNMWCKDIGLEHAACRPLLKLVFQVMKRLFQPRKRTLLFVIRDHTRTPLEFLETALRKDIEKIWATVAEPETHSSAALSDYFNVEITALSSYEFEEDKFKDQVAHLKQRFFNSNSPRDLAADRLEVEPASGFSVCAEKIWKTIKDNKDLHVPDRKVMAASVRYDKEVIYFDQDVRNAKRKQLELNALEVVRDAYVTMLEHLSSNTRKTFKTELEQLLNEGEGFVASARSCARSCLDEFDQGCEDAAIRQSEWNASNVREKHTCDMLSEMMAICEEQLADVLADEVQSLFEAGETDTWLSVRNVLESKTENAVSEFSDAVVGFKVHRSAMDTKLEQLREGARNVVKRKAKEAAAAERVLTSMKDRWSAILTVAFVSSFNCFSFSCSFGSLKLWIVSRFKQVFNRDETSKSRFWFREKNIDEIERNALSASLKILSTMAAMRLDNLTDQIEHLLFSSLMDESGDIPSSQRTGPPPDPLASNTWGEESNMKQVSPNDTLLTPVECKSLWMEFKEDMKYKMNQARSDQEALRNAKRVIKIVVGVAGAAAITAVGVPTAMKIAARPEVAAVLKAVTTWSLAVLKYIGMDVLETLKYLGMDVLEMLKDAVRSLHPHIVAIIIALVTQQSDWRQQY</sequence>
<keyword evidence="1" id="KW-0812">Transmembrane</keyword>
<dbReference type="Proteomes" id="UP000886885">
    <property type="component" value="Chromosome 15A"/>
</dbReference>
<evidence type="ECO:0000256" key="9">
    <source>
        <dbReference type="PROSITE-ProRule" id="PRU01052"/>
    </source>
</evidence>
<organism evidence="12 13">
    <name type="scientific">Populus tomentosa</name>
    <name type="common">Chinese white poplar</name>
    <dbReference type="NCBI Taxonomy" id="118781"/>
    <lineage>
        <taxon>Eukaryota</taxon>
        <taxon>Viridiplantae</taxon>
        <taxon>Streptophyta</taxon>
        <taxon>Embryophyta</taxon>
        <taxon>Tracheophyta</taxon>
        <taxon>Spermatophyta</taxon>
        <taxon>Magnoliopsida</taxon>
        <taxon>eudicotyledons</taxon>
        <taxon>Gunneridae</taxon>
        <taxon>Pentapetalae</taxon>
        <taxon>rosids</taxon>
        <taxon>fabids</taxon>
        <taxon>Malpighiales</taxon>
        <taxon>Salicaceae</taxon>
        <taxon>Saliceae</taxon>
        <taxon>Populus</taxon>
    </lineage>
</organism>
<protein>
    <recommendedName>
        <fullName evidence="11">GB1/RHD3-type G domain-containing protein</fullName>
    </recommendedName>
</protein>
<evidence type="ECO:0000256" key="2">
    <source>
        <dbReference type="ARBA" id="ARBA00022741"/>
    </source>
</evidence>
<dbReference type="Pfam" id="PF20428">
    <property type="entry name" value="Sey1_3HB"/>
    <property type="match status" value="2"/>
</dbReference>
<gene>
    <name evidence="12" type="ORF">POTOM_049723</name>
</gene>
<keyword evidence="2" id="KW-0547">Nucleotide-binding</keyword>
<keyword evidence="5" id="KW-1133">Transmembrane helix</keyword>
<dbReference type="FunFam" id="3.40.50.300:FF:002271">
    <property type="entry name" value="Protein ROOT HAIR DEFECTIVE 3 homolog"/>
    <property type="match status" value="1"/>
</dbReference>
<evidence type="ECO:0000256" key="3">
    <source>
        <dbReference type="ARBA" id="ARBA00022801"/>
    </source>
</evidence>
<keyword evidence="8" id="KW-0472">Membrane</keyword>
<feature type="region of interest" description="Disordered" evidence="10">
    <location>
        <begin position="585"/>
        <end position="617"/>
    </location>
</feature>
<keyword evidence="13" id="KW-1185">Reference proteome</keyword>
<evidence type="ECO:0000256" key="7">
    <source>
        <dbReference type="ARBA" id="ARBA00023134"/>
    </source>
</evidence>